<dbReference type="GO" id="GO:0051304">
    <property type="term" value="P:chromosome separation"/>
    <property type="evidence" value="ECO:0007669"/>
    <property type="project" value="InterPro"/>
</dbReference>
<dbReference type="OrthoDB" id="9806226at2"/>
<feature type="compositionally biased region" description="Low complexity" evidence="5">
    <location>
        <begin position="83"/>
        <end position="95"/>
    </location>
</feature>
<reference evidence="6 7" key="1">
    <citation type="submission" date="2019-03" db="EMBL/GenBank/DDBJ databases">
        <title>Genomic Encyclopedia of Type Strains, Phase IV (KMG-IV): sequencing the most valuable type-strain genomes for metagenomic binning, comparative biology and taxonomic classification.</title>
        <authorList>
            <person name="Goeker M."/>
        </authorList>
    </citation>
    <scope>NUCLEOTIDE SEQUENCE [LARGE SCALE GENOMIC DNA]</scope>
    <source>
        <strain evidence="6 7">DSM 103428</strain>
    </source>
</reference>
<feature type="compositionally biased region" description="Basic and acidic residues" evidence="5">
    <location>
        <begin position="128"/>
        <end position="141"/>
    </location>
</feature>
<evidence type="ECO:0000256" key="1">
    <source>
        <dbReference type="ARBA" id="ARBA00022490"/>
    </source>
</evidence>
<comment type="caution">
    <text evidence="6">The sequence shown here is derived from an EMBL/GenBank/DDBJ whole genome shotgun (WGS) entry which is preliminary data.</text>
</comment>
<keyword evidence="1" id="KW-0963">Cytoplasm</keyword>
<dbReference type="PANTHER" id="PTHR34298:SF2">
    <property type="entry name" value="SEGREGATION AND CONDENSATION PROTEIN B"/>
    <property type="match status" value="1"/>
</dbReference>
<evidence type="ECO:0000256" key="4">
    <source>
        <dbReference type="ARBA" id="ARBA00023306"/>
    </source>
</evidence>
<evidence type="ECO:0000256" key="5">
    <source>
        <dbReference type="SAM" id="MobiDB-lite"/>
    </source>
</evidence>
<evidence type="ECO:0000256" key="3">
    <source>
        <dbReference type="ARBA" id="ARBA00022829"/>
    </source>
</evidence>
<dbReference type="Gene3D" id="1.10.10.10">
    <property type="entry name" value="Winged helix-like DNA-binding domain superfamily/Winged helix DNA-binding domain"/>
    <property type="match status" value="2"/>
</dbReference>
<dbReference type="InterPro" id="IPR005234">
    <property type="entry name" value="ScpB_csome_segregation"/>
</dbReference>
<dbReference type="NCBIfam" id="TIGR00281">
    <property type="entry name" value="SMC-Scp complex subunit ScpB"/>
    <property type="match status" value="1"/>
</dbReference>
<dbReference type="GO" id="GO:0051301">
    <property type="term" value="P:cell division"/>
    <property type="evidence" value="ECO:0007669"/>
    <property type="project" value="UniProtKB-KW"/>
</dbReference>
<proteinExistence type="predicted"/>
<evidence type="ECO:0000313" key="7">
    <source>
        <dbReference type="Proteomes" id="UP000295210"/>
    </source>
</evidence>
<feature type="region of interest" description="Disordered" evidence="5">
    <location>
        <begin position="304"/>
        <end position="340"/>
    </location>
</feature>
<dbReference type="SUPFAM" id="SSF46785">
    <property type="entry name" value="Winged helix' DNA-binding domain"/>
    <property type="match status" value="2"/>
</dbReference>
<keyword evidence="7" id="KW-1185">Reference proteome</keyword>
<dbReference type="Pfam" id="PF04079">
    <property type="entry name" value="SMC_ScpB"/>
    <property type="match status" value="1"/>
</dbReference>
<keyword evidence="4" id="KW-0131">Cell cycle</keyword>
<keyword evidence="3" id="KW-0159">Chromosome partition</keyword>
<dbReference type="Proteomes" id="UP000295210">
    <property type="component" value="Unassembled WGS sequence"/>
</dbReference>
<dbReference type="PANTHER" id="PTHR34298">
    <property type="entry name" value="SEGREGATION AND CONDENSATION PROTEIN B"/>
    <property type="match status" value="1"/>
</dbReference>
<accession>A0A4R1L669</accession>
<protein>
    <submittedName>
        <fullName evidence="6">Condensin subunit ScpB</fullName>
    </submittedName>
</protein>
<dbReference type="RefSeq" id="WP_131996008.1">
    <property type="nucleotide sequence ID" value="NZ_SMGK01000003.1"/>
</dbReference>
<dbReference type="EMBL" id="SMGK01000003">
    <property type="protein sequence ID" value="TCK72550.1"/>
    <property type="molecule type" value="Genomic_DNA"/>
</dbReference>
<organism evidence="6 7">
    <name type="scientific">Acidipila rosea</name>
    <dbReference type="NCBI Taxonomy" id="768535"/>
    <lineage>
        <taxon>Bacteria</taxon>
        <taxon>Pseudomonadati</taxon>
        <taxon>Acidobacteriota</taxon>
        <taxon>Terriglobia</taxon>
        <taxon>Terriglobales</taxon>
        <taxon>Acidobacteriaceae</taxon>
        <taxon>Acidipila</taxon>
    </lineage>
</organism>
<dbReference type="AlphaFoldDB" id="A0A4R1L669"/>
<name>A0A4R1L669_9BACT</name>
<feature type="region of interest" description="Disordered" evidence="5">
    <location>
        <begin position="59"/>
        <end position="141"/>
    </location>
</feature>
<keyword evidence="2" id="KW-0132">Cell division</keyword>
<feature type="compositionally biased region" description="Low complexity" evidence="5">
    <location>
        <begin position="115"/>
        <end position="125"/>
    </location>
</feature>
<gene>
    <name evidence="6" type="ORF">C7378_2133</name>
</gene>
<evidence type="ECO:0000313" key="6">
    <source>
        <dbReference type="EMBL" id="TCK72550.1"/>
    </source>
</evidence>
<dbReference type="InterPro" id="IPR036388">
    <property type="entry name" value="WH-like_DNA-bd_sf"/>
</dbReference>
<evidence type="ECO:0000256" key="2">
    <source>
        <dbReference type="ARBA" id="ARBA00022618"/>
    </source>
</evidence>
<sequence length="340" mass="37036">MSLKAKIEAVIYAAEEPVTLVQLATLFREEALEARLAREAAQLAAPVDPIAAVPDLPSPVEEELQTGEQEAQPEPAVADETPEATFEAAPEAALESVPESIPDSTVPEAVDEVLPEAVPELPAEPSADDERRRERQRDREAREELRRILDELIVEYATSGRGMEIREIAGGYRVGTKPEYHDAVRSFVKSLKPPMKLSLQALETLAVVAYKQPITAPEVSEIRGVDSAGVLGSLMSRKLIATAGRKQVIGRPILYKTTKEFLLRFGLKDINELPSVEEFEKMAGELSEQPGDLPFTLEAAAPESVPHPISVSLEPSDEETADLPGVNTQPDENTEVIHEG</sequence>
<dbReference type="InterPro" id="IPR036390">
    <property type="entry name" value="WH_DNA-bd_sf"/>
</dbReference>